<reference evidence="5" key="1">
    <citation type="submission" date="2017-10" db="EMBL/GenBank/DDBJ databases">
        <authorList>
            <person name="Toshchakov S.V."/>
            <person name="Goeva M.A."/>
        </authorList>
    </citation>
    <scope>NUCLEOTIDE SEQUENCE [LARGE SCALE GENOMIC DNA]</scope>
    <source>
        <strain evidence="5">JR1/69-1-13</strain>
    </source>
</reference>
<gene>
    <name evidence="4" type="ORF">CR165_11410</name>
</gene>
<sequence length="306" mass="31023">MIPPLRAAPPGGAGPSRALPGLPSACVIDIKPGPSGRDGQLRQRVQQDGAGTGRRRALVTGSTGGLGLAVAGALAAMGCDIVLHGLLAEGPAAELWGGLSRRHGVAVRYHRADLADAAAIAAMMTAAGEVDILVNNAATRHFAPIEAMPPEDWEADLAVNLTAAFHTIRLALPGMRARGWGRIVNMSSIYGLVGATDRVGYVATKTALIGLTRAVALETARQGITCNALCPGTTLTPGIEERIRAAMAGGALDRAAASSHILAGKQPSGRFIAAEAVAGLVAFLCSEAGRDLTGAALPVDGGWSAT</sequence>
<dbReference type="InterPro" id="IPR002347">
    <property type="entry name" value="SDR_fam"/>
</dbReference>
<dbReference type="GO" id="GO:0032787">
    <property type="term" value="P:monocarboxylic acid metabolic process"/>
    <property type="evidence" value="ECO:0007669"/>
    <property type="project" value="UniProtKB-ARBA"/>
</dbReference>
<dbReference type="AlphaFoldDB" id="A0A2U1V4I1"/>
<dbReference type="InterPro" id="IPR050259">
    <property type="entry name" value="SDR"/>
</dbReference>
<dbReference type="Gene3D" id="3.40.50.720">
    <property type="entry name" value="NAD(P)-binding Rossmann-like Domain"/>
    <property type="match status" value="1"/>
</dbReference>
<dbReference type="PRINTS" id="PR00081">
    <property type="entry name" value="GDHRDH"/>
</dbReference>
<dbReference type="PROSITE" id="PS00061">
    <property type="entry name" value="ADH_SHORT"/>
    <property type="match status" value="1"/>
</dbReference>
<dbReference type="PANTHER" id="PTHR42879:SF2">
    <property type="entry name" value="3-OXOACYL-[ACYL-CARRIER-PROTEIN] REDUCTASE FABG"/>
    <property type="match status" value="1"/>
</dbReference>
<feature type="region of interest" description="Disordered" evidence="3">
    <location>
        <begin position="1"/>
        <end position="20"/>
    </location>
</feature>
<dbReference type="PANTHER" id="PTHR42879">
    <property type="entry name" value="3-OXOACYL-(ACYL-CARRIER-PROTEIN) REDUCTASE"/>
    <property type="match status" value="1"/>
</dbReference>
<comment type="caution">
    <text evidence="4">The sequence shown here is derived from an EMBL/GenBank/DDBJ whole genome shotgun (WGS) entry which is preliminary data.</text>
</comment>
<dbReference type="PRINTS" id="PR00080">
    <property type="entry name" value="SDRFAMILY"/>
</dbReference>
<dbReference type="FunFam" id="3.40.50.720:FF:000084">
    <property type="entry name" value="Short-chain dehydrogenase reductase"/>
    <property type="match status" value="1"/>
</dbReference>
<dbReference type="Pfam" id="PF00106">
    <property type="entry name" value="adh_short"/>
    <property type="match status" value="1"/>
</dbReference>
<dbReference type="InterPro" id="IPR036291">
    <property type="entry name" value="NAD(P)-bd_dom_sf"/>
</dbReference>
<feature type="compositionally biased region" description="Low complexity" evidence="3">
    <location>
        <begin position="8"/>
        <end position="20"/>
    </location>
</feature>
<proteinExistence type="inferred from homology"/>
<keyword evidence="5" id="KW-1185">Reference proteome</keyword>
<evidence type="ECO:0000313" key="4">
    <source>
        <dbReference type="EMBL" id="PWC28805.1"/>
    </source>
</evidence>
<dbReference type="EMBL" id="PDOA01000006">
    <property type="protein sequence ID" value="PWC28805.1"/>
    <property type="molecule type" value="Genomic_DNA"/>
</dbReference>
<dbReference type="OrthoDB" id="7568484at2"/>
<evidence type="ECO:0000256" key="2">
    <source>
        <dbReference type="RuleBase" id="RU000363"/>
    </source>
</evidence>
<organism evidence="4 5">
    <name type="scientific">Teichococcus aestuarii</name>
    <dbReference type="NCBI Taxonomy" id="568898"/>
    <lineage>
        <taxon>Bacteria</taxon>
        <taxon>Pseudomonadati</taxon>
        <taxon>Pseudomonadota</taxon>
        <taxon>Alphaproteobacteria</taxon>
        <taxon>Acetobacterales</taxon>
        <taxon>Roseomonadaceae</taxon>
        <taxon>Roseomonas</taxon>
    </lineage>
</organism>
<dbReference type="SUPFAM" id="SSF51735">
    <property type="entry name" value="NAD(P)-binding Rossmann-fold domains"/>
    <property type="match status" value="1"/>
</dbReference>
<evidence type="ECO:0000256" key="3">
    <source>
        <dbReference type="SAM" id="MobiDB-lite"/>
    </source>
</evidence>
<name>A0A2U1V4I1_9PROT</name>
<comment type="similarity">
    <text evidence="1 2">Belongs to the short-chain dehydrogenases/reductases (SDR) family.</text>
</comment>
<evidence type="ECO:0000256" key="1">
    <source>
        <dbReference type="ARBA" id="ARBA00006484"/>
    </source>
</evidence>
<dbReference type="InterPro" id="IPR020904">
    <property type="entry name" value="Sc_DH/Rdtase_CS"/>
</dbReference>
<protein>
    <submittedName>
        <fullName evidence="4">Beta-D-hydroxybutyrate dehydrogenase</fullName>
    </submittedName>
</protein>
<accession>A0A2U1V4I1</accession>
<dbReference type="Proteomes" id="UP000245048">
    <property type="component" value="Unassembled WGS sequence"/>
</dbReference>
<evidence type="ECO:0000313" key="5">
    <source>
        <dbReference type="Proteomes" id="UP000245048"/>
    </source>
</evidence>